<feature type="compositionally biased region" description="Polar residues" evidence="1">
    <location>
        <begin position="365"/>
        <end position="381"/>
    </location>
</feature>
<accession>A0A9P6ECF0</accession>
<keyword evidence="2" id="KW-0812">Transmembrane</keyword>
<evidence type="ECO:0000313" key="3">
    <source>
        <dbReference type="EMBL" id="KAF9526507.1"/>
    </source>
</evidence>
<proteinExistence type="predicted"/>
<comment type="caution">
    <text evidence="3">The sequence shown here is derived from an EMBL/GenBank/DDBJ whole genome shotgun (WGS) entry which is preliminary data.</text>
</comment>
<keyword evidence="2" id="KW-1133">Transmembrane helix</keyword>
<keyword evidence="4" id="KW-1185">Reference proteome</keyword>
<organism evidence="3 4">
    <name type="scientific">Crepidotus variabilis</name>
    <dbReference type="NCBI Taxonomy" id="179855"/>
    <lineage>
        <taxon>Eukaryota</taxon>
        <taxon>Fungi</taxon>
        <taxon>Dikarya</taxon>
        <taxon>Basidiomycota</taxon>
        <taxon>Agaricomycotina</taxon>
        <taxon>Agaricomycetes</taxon>
        <taxon>Agaricomycetidae</taxon>
        <taxon>Agaricales</taxon>
        <taxon>Agaricineae</taxon>
        <taxon>Crepidotaceae</taxon>
        <taxon>Crepidotus</taxon>
    </lineage>
</organism>
<name>A0A9P6ECF0_9AGAR</name>
<feature type="region of interest" description="Disordered" evidence="1">
    <location>
        <begin position="354"/>
        <end position="446"/>
    </location>
</feature>
<reference evidence="3" key="1">
    <citation type="submission" date="2020-11" db="EMBL/GenBank/DDBJ databases">
        <authorList>
            <consortium name="DOE Joint Genome Institute"/>
            <person name="Ahrendt S."/>
            <person name="Riley R."/>
            <person name="Andreopoulos W."/>
            <person name="Labutti K."/>
            <person name="Pangilinan J."/>
            <person name="Ruiz-Duenas F.J."/>
            <person name="Barrasa J.M."/>
            <person name="Sanchez-Garcia M."/>
            <person name="Camarero S."/>
            <person name="Miyauchi S."/>
            <person name="Serrano A."/>
            <person name="Linde D."/>
            <person name="Babiker R."/>
            <person name="Drula E."/>
            <person name="Ayuso-Fernandez I."/>
            <person name="Pacheco R."/>
            <person name="Padilla G."/>
            <person name="Ferreira P."/>
            <person name="Barriuso J."/>
            <person name="Kellner H."/>
            <person name="Castanera R."/>
            <person name="Alfaro M."/>
            <person name="Ramirez L."/>
            <person name="Pisabarro A.G."/>
            <person name="Kuo A."/>
            <person name="Tritt A."/>
            <person name="Lipzen A."/>
            <person name="He G."/>
            <person name="Yan M."/>
            <person name="Ng V."/>
            <person name="Cullen D."/>
            <person name="Martin F."/>
            <person name="Rosso M.-N."/>
            <person name="Henrissat B."/>
            <person name="Hibbett D."/>
            <person name="Martinez A.T."/>
            <person name="Grigoriev I.V."/>
        </authorList>
    </citation>
    <scope>NUCLEOTIDE SEQUENCE</scope>
    <source>
        <strain evidence="3">CBS 506.95</strain>
    </source>
</reference>
<dbReference type="Proteomes" id="UP000807306">
    <property type="component" value="Unassembled WGS sequence"/>
</dbReference>
<feature type="transmembrane region" description="Helical" evidence="2">
    <location>
        <begin position="318"/>
        <end position="339"/>
    </location>
</feature>
<dbReference type="Gene3D" id="2.60.120.260">
    <property type="entry name" value="Galactose-binding domain-like"/>
    <property type="match status" value="1"/>
</dbReference>
<evidence type="ECO:0000256" key="1">
    <source>
        <dbReference type="SAM" id="MobiDB-lite"/>
    </source>
</evidence>
<protein>
    <submittedName>
        <fullName evidence="3">Uncharacterized protein</fullName>
    </submittedName>
</protein>
<evidence type="ECO:0000313" key="4">
    <source>
        <dbReference type="Proteomes" id="UP000807306"/>
    </source>
</evidence>
<dbReference type="AlphaFoldDB" id="A0A9P6ECF0"/>
<evidence type="ECO:0000256" key="2">
    <source>
        <dbReference type="SAM" id="Phobius"/>
    </source>
</evidence>
<dbReference type="EMBL" id="MU157870">
    <property type="protein sequence ID" value="KAF9526507.1"/>
    <property type="molecule type" value="Genomic_DNA"/>
</dbReference>
<gene>
    <name evidence="3" type="ORF">CPB83DRAFT_896022</name>
</gene>
<dbReference type="OrthoDB" id="3062182at2759"/>
<keyword evidence="2" id="KW-0472">Membrane</keyword>
<sequence length="446" mass="48307">MAQQQASRPTRWVVVDDTSPEISYLGPTGSWIDQSSVTSTFTRNDSGGVLNSNGQVYNGTQHGTRLPSSFSFAYTGIAIEAVGTIEYGNRDKGELQWHCFIDGNEVLNVTNITTMPPDNNWFICGDWQAGGSGDGQHLLTVNISATKELPFWIDWLSYKPSPDASLENKLVRLDIDEPSILAGLSTGWDTGMSETKTKGASFHYEFIGTSFTWYGLARLDHIDPPNGVLAIGSYSIDGGPQQPVNFPIVPSQGHFFNQKFLETGPLSMAKHNISVVYTYDGTYPLGLNFVHIQNGSLSDLTNLSSSNHRGHLSRGTTIILAAVIPAAVIVFAALAGLWVRRRRRHQRILEASGGEIDTPAVDGNHWQSPDTHPITPFSSGIPSPPHSPNEKRNRFAGEGSIYQGSATPEEDVMSIGSGSGSGSGSRWLGRKPTYASHGEPPPTYTA</sequence>